<evidence type="ECO:0000313" key="4">
    <source>
        <dbReference type="Proteomes" id="UP001437460"/>
    </source>
</evidence>
<reference evidence="3 4" key="1">
    <citation type="submission" date="2024-03" db="EMBL/GenBank/DDBJ databases">
        <title>Human intestinal bacterial collection.</title>
        <authorList>
            <person name="Pauvert C."/>
            <person name="Hitch T.C.A."/>
            <person name="Clavel T."/>
        </authorList>
    </citation>
    <scope>NUCLEOTIDE SEQUENCE [LARGE SCALE GENOMIC DNA]</scope>
    <source>
        <strain evidence="3 4">CLA-AP-H27</strain>
    </source>
</reference>
<feature type="chain" id="PRO_5045885741" description="DUF3298 domain-containing protein" evidence="2">
    <location>
        <begin position="24"/>
        <end position="282"/>
    </location>
</feature>
<dbReference type="PROSITE" id="PS51257">
    <property type="entry name" value="PROKAR_LIPOPROTEIN"/>
    <property type="match status" value="1"/>
</dbReference>
<dbReference type="Proteomes" id="UP001437460">
    <property type="component" value="Unassembled WGS sequence"/>
</dbReference>
<evidence type="ECO:0008006" key="5">
    <source>
        <dbReference type="Google" id="ProtNLM"/>
    </source>
</evidence>
<keyword evidence="2" id="KW-0732">Signal</keyword>
<name>A0ABV1HIQ1_9FIRM</name>
<evidence type="ECO:0000313" key="3">
    <source>
        <dbReference type="EMBL" id="MEQ2562195.1"/>
    </source>
</evidence>
<evidence type="ECO:0000256" key="1">
    <source>
        <dbReference type="SAM" id="MobiDB-lite"/>
    </source>
</evidence>
<sequence>MIPKKLKYTLAITLLALSTACLATGCKKKHDKIDLSGSQASEGTVQTAPASATIAETESSSNITIEPGIENAQSQGTSAGGSAAALSLSVQTDTYQNGNISIQYPVISDHSVKAGINEYLKENALAILKAWEIDEARDTMNITCKILSATKNRITVRYDGSVMTDGGMHPTAVFYTNTVNLSSGSDIGLSYLADPATLASYVLSDDCTFPEADAETIAAAKTFLKEENPAYYTGLFQNADFPYQGTFPESFSYEYEGSVYFSLPVPHALGDYILAAYTPENK</sequence>
<dbReference type="RefSeq" id="WP_349228540.1">
    <property type="nucleotide sequence ID" value="NZ_JBBMFJ010000004.1"/>
</dbReference>
<gene>
    <name evidence="3" type="ORF">WMO41_03245</name>
</gene>
<comment type="caution">
    <text evidence="3">The sequence shown here is derived from an EMBL/GenBank/DDBJ whole genome shotgun (WGS) entry which is preliminary data.</text>
</comment>
<dbReference type="EMBL" id="JBBMFJ010000004">
    <property type="protein sequence ID" value="MEQ2562195.1"/>
    <property type="molecule type" value="Genomic_DNA"/>
</dbReference>
<feature type="compositionally biased region" description="Polar residues" evidence="1">
    <location>
        <begin position="37"/>
        <end position="46"/>
    </location>
</feature>
<evidence type="ECO:0000256" key="2">
    <source>
        <dbReference type="SAM" id="SignalP"/>
    </source>
</evidence>
<feature type="signal peptide" evidence="2">
    <location>
        <begin position="1"/>
        <end position="23"/>
    </location>
</feature>
<accession>A0ABV1HIQ1</accession>
<feature type="region of interest" description="Disordered" evidence="1">
    <location>
        <begin position="37"/>
        <end position="59"/>
    </location>
</feature>
<protein>
    <recommendedName>
        <fullName evidence="5">DUF3298 domain-containing protein</fullName>
    </recommendedName>
</protein>
<dbReference type="Gene3D" id="3.30.565.40">
    <property type="entry name" value="Fervidobacterium nodosum Rt17-B1 like"/>
    <property type="match status" value="1"/>
</dbReference>
<feature type="compositionally biased region" description="Low complexity" evidence="1">
    <location>
        <begin position="47"/>
        <end position="59"/>
    </location>
</feature>
<proteinExistence type="predicted"/>
<organism evidence="3 4">
    <name type="scientific">Ventrimonas faecis</name>
    <dbReference type="NCBI Taxonomy" id="3133170"/>
    <lineage>
        <taxon>Bacteria</taxon>
        <taxon>Bacillati</taxon>
        <taxon>Bacillota</taxon>
        <taxon>Clostridia</taxon>
        <taxon>Lachnospirales</taxon>
        <taxon>Lachnospiraceae</taxon>
        <taxon>Ventrimonas</taxon>
    </lineage>
</organism>
<keyword evidence="4" id="KW-1185">Reference proteome</keyword>